<feature type="compositionally biased region" description="Polar residues" evidence="1">
    <location>
        <begin position="247"/>
        <end position="268"/>
    </location>
</feature>
<protein>
    <submittedName>
        <fullName evidence="2">Uncharacterized protein</fullName>
    </submittedName>
</protein>
<gene>
    <name evidence="2" type="ORF">GPM918_LOCUS29309</name>
    <name evidence="3" type="ORF">SRO942_LOCUS29880</name>
</gene>
<keyword evidence="4" id="KW-1185">Reference proteome</keyword>
<feature type="region of interest" description="Disordered" evidence="1">
    <location>
        <begin position="240"/>
        <end position="269"/>
    </location>
</feature>
<comment type="caution">
    <text evidence="2">The sequence shown here is derived from an EMBL/GenBank/DDBJ whole genome shotgun (WGS) entry which is preliminary data.</text>
</comment>
<accession>A0A815EN72</accession>
<evidence type="ECO:0000313" key="2">
    <source>
        <dbReference type="EMBL" id="CAF1317545.1"/>
    </source>
</evidence>
<sequence length="457" mass="51456">MLSGLDDFATAAGQAYAVLETIINDLPKSSTSKQSLKKDLEAAKLYLKTKYYSDCGEQSHCITHCTTYGLSQKGSKDYASTKDHKHDQKCQDCTKLAQLFDDIAVSIDSVNDREAKGELLYDFKCSRDAIIEQMRHLNRSAQQNLTQRRDIKNMDKKTSYAVVDWMQKELLCEYRDFTEKYYGKRGMSGLVNSFTVKETNKQGALHMAAGFHSNTGDNKKLSTYHQAKLQLYDRVQQQQLPQTTTQSMLSRNSPTKAADSPSSSTTCMKSPVHMQYFKEKETEAAADTEKTTSIARCRSRKRTFRTASDVFSGDENEGQQDNLPKKVRSVEALRPRPSRYVTSVFDNEMDTQNEDATSPPPSVAQDSAIGISLRTTRQTTAAGTNYPVTTISNSQMFEEEEDETDEEDERAVQRANEIVKTRRKLLSEPPKSKRNQSWNRAGRPAGQRPARAGADLV</sequence>
<dbReference type="Proteomes" id="UP000663829">
    <property type="component" value="Unassembled WGS sequence"/>
</dbReference>
<feature type="compositionally biased region" description="Low complexity" evidence="1">
    <location>
        <begin position="440"/>
        <end position="457"/>
    </location>
</feature>
<dbReference type="Proteomes" id="UP000681722">
    <property type="component" value="Unassembled WGS sequence"/>
</dbReference>
<evidence type="ECO:0000313" key="3">
    <source>
        <dbReference type="EMBL" id="CAF4160738.1"/>
    </source>
</evidence>
<organism evidence="2 4">
    <name type="scientific">Didymodactylos carnosus</name>
    <dbReference type="NCBI Taxonomy" id="1234261"/>
    <lineage>
        <taxon>Eukaryota</taxon>
        <taxon>Metazoa</taxon>
        <taxon>Spiralia</taxon>
        <taxon>Gnathifera</taxon>
        <taxon>Rotifera</taxon>
        <taxon>Eurotatoria</taxon>
        <taxon>Bdelloidea</taxon>
        <taxon>Philodinida</taxon>
        <taxon>Philodinidae</taxon>
        <taxon>Didymodactylos</taxon>
    </lineage>
</organism>
<name>A0A815EN72_9BILA</name>
<evidence type="ECO:0000256" key="1">
    <source>
        <dbReference type="SAM" id="MobiDB-lite"/>
    </source>
</evidence>
<dbReference type="EMBL" id="CAJNOQ010013248">
    <property type="protein sequence ID" value="CAF1317545.1"/>
    <property type="molecule type" value="Genomic_DNA"/>
</dbReference>
<feature type="region of interest" description="Disordered" evidence="1">
    <location>
        <begin position="420"/>
        <end position="457"/>
    </location>
</feature>
<dbReference type="AlphaFoldDB" id="A0A815EN72"/>
<evidence type="ECO:0000313" key="4">
    <source>
        <dbReference type="Proteomes" id="UP000663829"/>
    </source>
</evidence>
<reference evidence="2" key="1">
    <citation type="submission" date="2021-02" db="EMBL/GenBank/DDBJ databases">
        <authorList>
            <person name="Nowell W R."/>
        </authorList>
    </citation>
    <scope>NUCLEOTIDE SEQUENCE</scope>
</reference>
<dbReference type="EMBL" id="CAJOBC010045948">
    <property type="protein sequence ID" value="CAF4160738.1"/>
    <property type="molecule type" value="Genomic_DNA"/>
</dbReference>
<proteinExistence type="predicted"/>